<dbReference type="EMBL" id="JRPC02000039">
    <property type="protein sequence ID" value="TLE13538.1"/>
    <property type="molecule type" value="Genomic_DNA"/>
</dbReference>
<dbReference type="Proteomes" id="UP000029920">
    <property type="component" value="Unassembled WGS sequence"/>
</dbReference>
<proteinExistence type="predicted"/>
<evidence type="ECO:0000313" key="2">
    <source>
        <dbReference type="Proteomes" id="UP000029920"/>
    </source>
</evidence>
<accession>A0A4U8UBW6</accession>
<dbReference type="AlphaFoldDB" id="A0A4U8UBW6"/>
<keyword evidence="2" id="KW-1185">Reference proteome</keyword>
<dbReference type="RefSeq" id="WP_034555111.1">
    <property type="nucleotide sequence ID" value="NZ_JRPC02000039.1"/>
</dbReference>
<reference evidence="1 2" key="1">
    <citation type="journal article" date="2014" name="Genome Announc.">
        <title>Draft genome sequences of eight enterohepatic helicobacter species isolated from both laboratory and wild rodents.</title>
        <authorList>
            <person name="Sheh A."/>
            <person name="Shen Z."/>
            <person name="Fox J.G."/>
        </authorList>
    </citation>
    <scope>NUCLEOTIDE SEQUENCE [LARGE SCALE GENOMIC DNA]</scope>
    <source>
        <strain evidence="1 2">MIT-03-7007</strain>
    </source>
</reference>
<evidence type="ECO:0000313" key="1">
    <source>
        <dbReference type="EMBL" id="TLE13538.1"/>
    </source>
</evidence>
<comment type="caution">
    <text evidence="1">The sequence shown here is derived from an EMBL/GenBank/DDBJ whole genome shotgun (WGS) entry which is preliminary data.</text>
</comment>
<sequence>MNDLFQKLGRSIQQIIDAIRQVGTSDKVTMGISEKITYQDEEENLLVLKKIAELYEQKNITDDKIDLIFNQPEQFNDEYVKSHYLSIYRAIKSVNENRYFVSWEIASGIQPKIITQTIIYDIARFYNAIRGKEKSFDKSLQSVVVGINNIIGSIQGLDDYIHPQRLFDYSYGCNLSPYPRFYISLIGKASLIRIALEKKIKWMIYGDLQERRIQLHKALNKLKENHK</sequence>
<name>A0A4U8UBW6_9HELI</name>
<organism evidence="1 2">
    <name type="scientific">Helicobacter apodemus</name>
    <dbReference type="NCBI Taxonomy" id="135569"/>
    <lineage>
        <taxon>Bacteria</taxon>
        <taxon>Pseudomonadati</taxon>
        <taxon>Campylobacterota</taxon>
        <taxon>Epsilonproteobacteria</taxon>
        <taxon>Campylobacterales</taxon>
        <taxon>Helicobacteraceae</taxon>
        <taxon>Helicobacter</taxon>
    </lineage>
</organism>
<protein>
    <submittedName>
        <fullName evidence="1">Uncharacterized protein</fullName>
    </submittedName>
</protein>
<gene>
    <name evidence="1" type="ORF">LS72_009885</name>
</gene>